<keyword evidence="2" id="KW-1185">Reference proteome</keyword>
<gene>
    <name evidence="1" type="ORF">EYC80_003777</name>
</gene>
<reference evidence="1 2" key="1">
    <citation type="submission" date="2019-06" db="EMBL/GenBank/DDBJ databases">
        <title>Genome Sequence of the Brown Rot Fungal Pathogen Monilinia laxa.</title>
        <authorList>
            <person name="De Miccolis Angelini R.M."/>
            <person name="Landi L."/>
            <person name="Abate D."/>
            <person name="Pollastro S."/>
            <person name="Romanazzi G."/>
            <person name="Faretra F."/>
        </authorList>
    </citation>
    <scope>NUCLEOTIDE SEQUENCE [LARGE SCALE GENOMIC DNA]</scope>
    <source>
        <strain evidence="1 2">Mlax316</strain>
    </source>
</reference>
<protein>
    <submittedName>
        <fullName evidence="1">Uncharacterized protein</fullName>
    </submittedName>
</protein>
<evidence type="ECO:0000313" key="2">
    <source>
        <dbReference type="Proteomes" id="UP000326757"/>
    </source>
</evidence>
<dbReference type="AlphaFoldDB" id="A0A5N6KKP2"/>
<dbReference type="EMBL" id="VIGI01000001">
    <property type="protein sequence ID" value="KAB8304370.1"/>
    <property type="molecule type" value="Genomic_DNA"/>
</dbReference>
<organism evidence="1 2">
    <name type="scientific">Monilinia laxa</name>
    <name type="common">Brown rot fungus</name>
    <name type="synonym">Sclerotinia laxa</name>
    <dbReference type="NCBI Taxonomy" id="61186"/>
    <lineage>
        <taxon>Eukaryota</taxon>
        <taxon>Fungi</taxon>
        <taxon>Dikarya</taxon>
        <taxon>Ascomycota</taxon>
        <taxon>Pezizomycotina</taxon>
        <taxon>Leotiomycetes</taxon>
        <taxon>Helotiales</taxon>
        <taxon>Sclerotiniaceae</taxon>
        <taxon>Monilinia</taxon>
    </lineage>
</organism>
<evidence type="ECO:0000313" key="1">
    <source>
        <dbReference type="EMBL" id="KAB8304370.1"/>
    </source>
</evidence>
<sequence>MALNTCEGFVCSCGGGCRRRRHRRREETSIDSSSQAAAVPSHKHKNKTIFYNDAGTIERYGQKFILIAAYNNQLDVKKLVLEKVPAYSIATSVPWCLDITYKTYYIISPYSDCSFTSLHLPSTCPTSLVILLYWLMSLIEGSFFVNLPSSYQVPTYLGRCIISSIHPSISTQQIYLTYTPPYSERIEKSNNLAFILPRK</sequence>
<proteinExistence type="predicted"/>
<accession>A0A5N6KKP2</accession>
<dbReference type="Proteomes" id="UP000326757">
    <property type="component" value="Unassembled WGS sequence"/>
</dbReference>
<comment type="caution">
    <text evidence="1">The sequence shown here is derived from an EMBL/GenBank/DDBJ whole genome shotgun (WGS) entry which is preliminary data.</text>
</comment>
<name>A0A5N6KKP2_MONLA</name>